<gene>
    <name evidence="4" type="primary">PARN</name>
    <name evidence="4" type="ORF">QJS10_CPA06g01640</name>
</gene>
<reference evidence="4" key="2">
    <citation type="submission" date="2023-06" db="EMBL/GenBank/DDBJ databases">
        <authorList>
            <person name="Ma L."/>
            <person name="Liu K.-W."/>
            <person name="Li Z."/>
            <person name="Hsiao Y.-Y."/>
            <person name="Qi Y."/>
            <person name="Fu T."/>
            <person name="Tang G."/>
            <person name="Zhang D."/>
            <person name="Sun W.-H."/>
            <person name="Liu D.-K."/>
            <person name="Li Y."/>
            <person name="Chen G.-Z."/>
            <person name="Liu X.-D."/>
            <person name="Liao X.-Y."/>
            <person name="Jiang Y.-T."/>
            <person name="Yu X."/>
            <person name="Hao Y."/>
            <person name="Huang J."/>
            <person name="Zhao X.-W."/>
            <person name="Ke S."/>
            <person name="Chen Y.-Y."/>
            <person name="Wu W.-L."/>
            <person name="Hsu J.-L."/>
            <person name="Lin Y.-F."/>
            <person name="Huang M.-D."/>
            <person name="Li C.-Y."/>
            <person name="Huang L."/>
            <person name="Wang Z.-W."/>
            <person name="Zhao X."/>
            <person name="Zhong W.-Y."/>
            <person name="Peng D.-H."/>
            <person name="Ahmad S."/>
            <person name="Lan S."/>
            <person name="Zhang J.-S."/>
            <person name="Tsai W.-C."/>
            <person name="Van De Peer Y."/>
            <person name="Liu Z.-J."/>
        </authorList>
    </citation>
    <scope>NUCLEOTIDE SEQUENCE</scope>
    <source>
        <strain evidence="4">CP</strain>
        <tissue evidence="4">Leaves</tissue>
    </source>
</reference>
<evidence type="ECO:0000313" key="5">
    <source>
        <dbReference type="Proteomes" id="UP001180020"/>
    </source>
</evidence>
<dbReference type="PANTHER" id="PTHR15092:SF22">
    <property type="entry name" value="POLY(A)-SPECIFIC RIBONUCLEASE PNLDC1"/>
    <property type="match status" value="1"/>
</dbReference>
<comment type="cofactor">
    <cofactor evidence="1">
        <name>a divalent metal cation</name>
        <dbReference type="ChEBI" id="CHEBI:60240"/>
    </cofactor>
</comment>
<dbReference type="InterPro" id="IPR006941">
    <property type="entry name" value="RNase_CAF1"/>
</dbReference>
<evidence type="ECO:0000256" key="3">
    <source>
        <dbReference type="SAM" id="MobiDB-lite"/>
    </source>
</evidence>
<comment type="caution">
    <text evidence="4">The sequence shown here is derived from an EMBL/GenBank/DDBJ whole genome shotgun (WGS) entry which is preliminary data.</text>
</comment>
<dbReference type="Proteomes" id="UP001180020">
    <property type="component" value="Unassembled WGS sequence"/>
</dbReference>
<dbReference type="InterPro" id="IPR012337">
    <property type="entry name" value="RNaseH-like_sf"/>
</dbReference>
<dbReference type="SUPFAM" id="SSF53098">
    <property type="entry name" value="Ribonuclease H-like"/>
    <property type="match status" value="1"/>
</dbReference>
<evidence type="ECO:0000256" key="1">
    <source>
        <dbReference type="ARBA" id="ARBA00001968"/>
    </source>
</evidence>
<evidence type="ECO:0000256" key="2">
    <source>
        <dbReference type="ARBA" id="ARBA00008372"/>
    </source>
</evidence>
<evidence type="ECO:0000313" key="4">
    <source>
        <dbReference type="EMBL" id="KAK1313419.1"/>
    </source>
</evidence>
<dbReference type="GO" id="GO:0000175">
    <property type="term" value="F:3'-5'-RNA exonuclease activity"/>
    <property type="evidence" value="ECO:0007669"/>
    <property type="project" value="TreeGrafter"/>
</dbReference>
<comment type="similarity">
    <text evidence="2">Belongs to the CAF1 family.</text>
</comment>
<dbReference type="Gene3D" id="3.30.420.10">
    <property type="entry name" value="Ribonuclease H-like superfamily/Ribonuclease H"/>
    <property type="match status" value="1"/>
</dbReference>
<dbReference type="Pfam" id="PF04857">
    <property type="entry name" value="CAF1"/>
    <property type="match status" value="1"/>
</dbReference>
<dbReference type="InterPro" id="IPR036397">
    <property type="entry name" value="RNaseH_sf"/>
</dbReference>
<dbReference type="PANTHER" id="PTHR15092">
    <property type="entry name" value="POLY A -SPECIFIC RIBONUCLEASE/TARGET OF EGR1, MEMBER 1"/>
    <property type="match status" value="1"/>
</dbReference>
<accession>A0AAV9EKE0</accession>
<name>A0AAV9EKE0_ACOCL</name>
<proteinExistence type="inferred from homology"/>
<keyword evidence="5" id="KW-1185">Reference proteome</keyword>
<dbReference type="GO" id="GO:0003723">
    <property type="term" value="F:RNA binding"/>
    <property type="evidence" value="ECO:0007669"/>
    <property type="project" value="TreeGrafter"/>
</dbReference>
<dbReference type="EMBL" id="JAUJYO010000006">
    <property type="protein sequence ID" value="KAK1313419.1"/>
    <property type="molecule type" value="Genomic_DNA"/>
</dbReference>
<reference evidence="4" key="1">
    <citation type="journal article" date="2023" name="Nat. Commun.">
        <title>Diploid and tetraploid genomes of Acorus and the evolution of monocots.</title>
        <authorList>
            <person name="Ma L."/>
            <person name="Liu K.W."/>
            <person name="Li Z."/>
            <person name="Hsiao Y.Y."/>
            <person name="Qi Y."/>
            <person name="Fu T."/>
            <person name="Tang G.D."/>
            <person name="Zhang D."/>
            <person name="Sun W.H."/>
            <person name="Liu D.K."/>
            <person name="Li Y."/>
            <person name="Chen G.Z."/>
            <person name="Liu X.D."/>
            <person name="Liao X.Y."/>
            <person name="Jiang Y.T."/>
            <person name="Yu X."/>
            <person name="Hao Y."/>
            <person name="Huang J."/>
            <person name="Zhao X.W."/>
            <person name="Ke S."/>
            <person name="Chen Y.Y."/>
            <person name="Wu W.L."/>
            <person name="Hsu J.L."/>
            <person name="Lin Y.F."/>
            <person name="Huang M.D."/>
            <person name="Li C.Y."/>
            <person name="Huang L."/>
            <person name="Wang Z.W."/>
            <person name="Zhao X."/>
            <person name="Zhong W.Y."/>
            <person name="Peng D.H."/>
            <person name="Ahmad S."/>
            <person name="Lan S."/>
            <person name="Zhang J.S."/>
            <person name="Tsai W.C."/>
            <person name="Van de Peer Y."/>
            <person name="Liu Z.J."/>
        </authorList>
    </citation>
    <scope>NUCLEOTIDE SEQUENCE</scope>
    <source>
        <strain evidence="4">CP</strain>
    </source>
</reference>
<organism evidence="4 5">
    <name type="scientific">Acorus calamus</name>
    <name type="common">Sweet flag</name>
    <dbReference type="NCBI Taxonomy" id="4465"/>
    <lineage>
        <taxon>Eukaryota</taxon>
        <taxon>Viridiplantae</taxon>
        <taxon>Streptophyta</taxon>
        <taxon>Embryophyta</taxon>
        <taxon>Tracheophyta</taxon>
        <taxon>Spermatophyta</taxon>
        <taxon>Magnoliopsida</taxon>
        <taxon>Liliopsida</taxon>
        <taxon>Acoraceae</taxon>
        <taxon>Acorus</taxon>
    </lineage>
</organism>
<dbReference type="InterPro" id="IPR051181">
    <property type="entry name" value="CAF1_poly(A)_ribonucleases"/>
</dbReference>
<feature type="region of interest" description="Disordered" evidence="3">
    <location>
        <begin position="190"/>
        <end position="234"/>
    </location>
</feature>
<dbReference type="AlphaFoldDB" id="A0AAV9EKE0"/>
<sequence>MSLRAIYETLTLRPHHICTALSGGRAAVKRVTRENFVAAVEELMRLVRASDFMSVDLEMTGLVSAPWREAFEFDNLGVGYLKVKDSAEWFAVVHFGVCPFWWEPSKDSFIAHPSEPSQNLFVFETHWTNKVLYLTSFVGPFNLNFYFSIHWMMKCIKSCFEDSWDEWSLLCGLWTSYAGYFCTGPHMVGSARSPPGPGSDRPKLGRSRSIPIQLGPDPLTDLLVTFPSSKKKKT</sequence>
<protein>
    <submittedName>
        <fullName evidence="4">Poly(A)-specific ribonuclease PARN</fullName>
    </submittedName>
</protein>